<name>A0ABN9Z4S6_PIPNA</name>
<feature type="transmembrane region" description="Helical" evidence="1">
    <location>
        <begin position="49"/>
        <end position="70"/>
    </location>
</feature>
<gene>
    <name evidence="2" type="ORF">MPIPNATIZW_LOCUS979</name>
</gene>
<keyword evidence="3" id="KW-1185">Reference proteome</keyword>
<dbReference type="EMBL" id="OY882858">
    <property type="protein sequence ID" value="CAK6432673.1"/>
    <property type="molecule type" value="Genomic_DNA"/>
</dbReference>
<reference evidence="2" key="1">
    <citation type="submission" date="2023-12" db="EMBL/GenBank/DDBJ databases">
        <authorList>
            <person name="Brown T."/>
        </authorList>
    </citation>
    <scope>NUCLEOTIDE SEQUENCE</scope>
</reference>
<organism evidence="2 3">
    <name type="scientific">Pipistrellus nathusii</name>
    <name type="common">Nathusius' pipistrelle</name>
    <dbReference type="NCBI Taxonomy" id="59473"/>
    <lineage>
        <taxon>Eukaryota</taxon>
        <taxon>Metazoa</taxon>
        <taxon>Chordata</taxon>
        <taxon>Craniata</taxon>
        <taxon>Vertebrata</taxon>
        <taxon>Euteleostomi</taxon>
        <taxon>Mammalia</taxon>
        <taxon>Eutheria</taxon>
        <taxon>Laurasiatheria</taxon>
        <taxon>Chiroptera</taxon>
        <taxon>Yangochiroptera</taxon>
        <taxon>Vespertilionidae</taxon>
        <taxon>Pipistrellus</taxon>
    </lineage>
</organism>
<keyword evidence="1" id="KW-0812">Transmembrane</keyword>
<proteinExistence type="predicted"/>
<sequence>MCAHCKKKKKKNTNSTEIQSKNYYISLNFFKAVRLFESSDLLKVHIIQFIFILKLRTAFLWFCFKSYFLWKKYYPTPVDQIFKHADAGYIISPLWFLASLCGPLRLSCYLNIVM</sequence>
<keyword evidence="1" id="KW-0472">Membrane</keyword>
<protein>
    <submittedName>
        <fullName evidence="2">Uncharacterized protein</fullName>
    </submittedName>
</protein>
<feature type="transmembrane region" description="Helical" evidence="1">
    <location>
        <begin position="90"/>
        <end position="112"/>
    </location>
</feature>
<keyword evidence="1" id="KW-1133">Transmembrane helix</keyword>
<dbReference type="Proteomes" id="UP001314169">
    <property type="component" value="Chromosome 1"/>
</dbReference>
<evidence type="ECO:0000256" key="1">
    <source>
        <dbReference type="SAM" id="Phobius"/>
    </source>
</evidence>
<accession>A0ABN9Z4S6</accession>
<evidence type="ECO:0000313" key="2">
    <source>
        <dbReference type="EMBL" id="CAK6432673.1"/>
    </source>
</evidence>
<evidence type="ECO:0000313" key="3">
    <source>
        <dbReference type="Proteomes" id="UP001314169"/>
    </source>
</evidence>